<dbReference type="Proteomes" id="UP000239322">
    <property type="component" value="Unassembled WGS sequence"/>
</dbReference>
<keyword evidence="2" id="KW-0732">Signal</keyword>
<reference evidence="3 4" key="1">
    <citation type="submission" date="2018-03" db="EMBL/GenBank/DDBJ databases">
        <title>Novel Streptomyces sp. from soil.</title>
        <authorList>
            <person name="Tan G.Y.A."/>
            <person name="Lee Z.Y."/>
        </authorList>
    </citation>
    <scope>NUCLEOTIDE SEQUENCE [LARGE SCALE GENOMIC DNA]</scope>
    <source>
        <strain evidence="3 4">ST5x</strain>
    </source>
</reference>
<feature type="signal peptide" evidence="2">
    <location>
        <begin position="1"/>
        <end position="30"/>
    </location>
</feature>
<evidence type="ECO:0000313" key="3">
    <source>
        <dbReference type="EMBL" id="PRH76951.1"/>
    </source>
</evidence>
<dbReference type="PROSITE" id="PS51257">
    <property type="entry name" value="PROKAR_LIPOPROTEIN"/>
    <property type="match status" value="1"/>
</dbReference>
<name>A0A2S9PRC6_9ACTN</name>
<organism evidence="3 4">
    <name type="scientific">Streptomyces solincola</name>
    <dbReference type="NCBI Taxonomy" id="2100817"/>
    <lineage>
        <taxon>Bacteria</taxon>
        <taxon>Bacillati</taxon>
        <taxon>Actinomycetota</taxon>
        <taxon>Actinomycetes</taxon>
        <taxon>Kitasatosporales</taxon>
        <taxon>Streptomycetaceae</taxon>
        <taxon>Streptomyces</taxon>
    </lineage>
</organism>
<gene>
    <name evidence="3" type="ORF">C6N75_22915</name>
</gene>
<sequence>MWGSMKKYLAVMATTAAMLACVNAPYVAYAAEPDAAASEPVVDEGVIQPGPPDEAEEALVPAPESDAPLPLPDKSSDEPNAEYCQPRNVYVPTANKGKVHKPIGAQQANYNGTSRTARSWFKSEASGEVGVEISGELKVGVSPMIASIEGKYGVNLSAKLSVKVGNEIQVDTPPRKTTYAKYGVWRMKNTGTSYVIYSNCRTSAKSTVTSHTPWHVGWYLWER</sequence>
<keyword evidence="4" id="KW-1185">Reference proteome</keyword>
<comment type="caution">
    <text evidence="3">The sequence shown here is derived from an EMBL/GenBank/DDBJ whole genome shotgun (WGS) entry which is preliminary data.</text>
</comment>
<evidence type="ECO:0000256" key="2">
    <source>
        <dbReference type="SAM" id="SignalP"/>
    </source>
</evidence>
<dbReference type="EMBL" id="PVLV01000400">
    <property type="protein sequence ID" value="PRH76951.1"/>
    <property type="molecule type" value="Genomic_DNA"/>
</dbReference>
<protein>
    <submittedName>
        <fullName evidence="3">Uncharacterized protein</fullName>
    </submittedName>
</protein>
<accession>A0A2S9PRC6</accession>
<feature type="chain" id="PRO_5015649358" evidence="2">
    <location>
        <begin position="31"/>
        <end position="223"/>
    </location>
</feature>
<dbReference type="AlphaFoldDB" id="A0A2S9PRC6"/>
<proteinExistence type="predicted"/>
<evidence type="ECO:0000313" key="4">
    <source>
        <dbReference type="Proteomes" id="UP000239322"/>
    </source>
</evidence>
<feature type="region of interest" description="Disordered" evidence="1">
    <location>
        <begin position="40"/>
        <end position="83"/>
    </location>
</feature>
<evidence type="ECO:0000256" key="1">
    <source>
        <dbReference type="SAM" id="MobiDB-lite"/>
    </source>
</evidence>